<evidence type="ECO:0000256" key="7">
    <source>
        <dbReference type="ARBA" id="ARBA00023004"/>
    </source>
</evidence>
<evidence type="ECO:0000256" key="10">
    <source>
        <dbReference type="ARBA" id="ARBA00052156"/>
    </source>
</evidence>
<dbReference type="EMBL" id="DSUH01000374">
    <property type="protein sequence ID" value="HGU34389.1"/>
    <property type="molecule type" value="Genomic_DNA"/>
</dbReference>
<dbReference type="SFLD" id="SFLDG01114">
    <property type="entry name" value="phosphomethylpyrimidine_syntha"/>
    <property type="match status" value="1"/>
</dbReference>
<dbReference type="PANTHER" id="PTHR30557">
    <property type="entry name" value="THIAMINE BIOSYNTHESIS PROTEIN THIC"/>
    <property type="match status" value="1"/>
</dbReference>
<dbReference type="InterPro" id="IPR038521">
    <property type="entry name" value="ThiC/Bza_core_dom"/>
</dbReference>
<evidence type="ECO:0000256" key="4">
    <source>
        <dbReference type="ARBA" id="ARBA00022691"/>
    </source>
</evidence>
<evidence type="ECO:0000256" key="2">
    <source>
        <dbReference type="ARBA" id="ARBA00011738"/>
    </source>
</evidence>
<evidence type="ECO:0000256" key="3">
    <source>
        <dbReference type="ARBA" id="ARBA00022485"/>
    </source>
</evidence>
<dbReference type="AlphaFoldDB" id="A0A7C4VRX2"/>
<dbReference type="EC" id="4.1.99.17" evidence="12"/>
<keyword evidence="7" id="KW-0408">Iron</keyword>
<accession>A0A7C4VRX2</accession>
<keyword evidence="3" id="KW-0004">4Fe-4S</keyword>
<dbReference type="GO" id="GO:0051539">
    <property type="term" value="F:4 iron, 4 sulfur cluster binding"/>
    <property type="evidence" value="ECO:0007669"/>
    <property type="project" value="UniProtKB-KW"/>
</dbReference>
<dbReference type="SFLD" id="SFLDF00407">
    <property type="entry name" value="phosphomethylpyrimidine_syntha"/>
    <property type="match status" value="1"/>
</dbReference>
<comment type="catalytic activity">
    <reaction evidence="10">
        <text>5-amino-1-(5-phospho-beta-D-ribosyl)imidazole + AH2 + S-adenosyl-L-methionine = 5-hydroxybenzimidazole + 5'-deoxyadenosine + formate + L-methionine + A + NH4(+) + phosphate + 2 H(+)</text>
        <dbReference type="Rhea" id="RHEA:53504"/>
        <dbReference type="ChEBI" id="CHEBI:13193"/>
        <dbReference type="ChEBI" id="CHEBI:15378"/>
        <dbReference type="ChEBI" id="CHEBI:15740"/>
        <dbReference type="ChEBI" id="CHEBI:17319"/>
        <dbReference type="ChEBI" id="CHEBI:17499"/>
        <dbReference type="ChEBI" id="CHEBI:28938"/>
        <dbReference type="ChEBI" id="CHEBI:43474"/>
        <dbReference type="ChEBI" id="CHEBI:57844"/>
        <dbReference type="ChEBI" id="CHEBI:59789"/>
        <dbReference type="ChEBI" id="CHEBI:137404"/>
        <dbReference type="ChEBI" id="CHEBI:137981"/>
        <dbReference type="EC" id="4.1.99.23"/>
    </reaction>
</comment>
<evidence type="ECO:0000256" key="8">
    <source>
        <dbReference type="ARBA" id="ARBA00023014"/>
    </source>
</evidence>
<dbReference type="SFLD" id="SFLDS00113">
    <property type="entry name" value="Radical_SAM_Phosphomethylpyrim"/>
    <property type="match status" value="1"/>
</dbReference>
<dbReference type="Pfam" id="PF01964">
    <property type="entry name" value="ThiC_Rad_SAM"/>
    <property type="match status" value="1"/>
</dbReference>
<comment type="subunit">
    <text evidence="2">Homodimer.</text>
</comment>
<comment type="similarity">
    <text evidence="11">Belongs to the ThiC family. 5-hydroxybenzimidazole synthase subfamily.</text>
</comment>
<evidence type="ECO:0000256" key="5">
    <source>
        <dbReference type="ARBA" id="ARBA00022723"/>
    </source>
</evidence>
<evidence type="ECO:0000256" key="11">
    <source>
        <dbReference type="ARBA" id="ARBA00061427"/>
    </source>
</evidence>
<name>A0A7C4VRX2_9BACT</name>
<dbReference type="FunFam" id="3.20.20.540:FF:000001">
    <property type="entry name" value="Phosphomethylpyrimidine synthase"/>
    <property type="match status" value="1"/>
</dbReference>
<keyword evidence="6" id="KW-0862">Zinc</keyword>
<keyword evidence="5" id="KW-0479">Metal-binding</keyword>
<keyword evidence="4" id="KW-0949">S-adenosyl-L-methionine</keyword>
<comment type="caution">
    <text evidence="13">The sequence shown here is derived from an EMBL/GenBank/DDBJ whole genome shotgun (WGS) entry which is preliminary data.</text>
</comment>
<protein>
    <recommendedName>
        <fullName evidence="12">Phosphomethylpyrimidine synthase</fullName>
        <ecNumber evidence="12">4.1.99.17</ecNumber>
    </recommendedName>
</protein>
<gene>
    <name evidence="13" type="primary">thiC</name>
    <name evidence="13" type="ORF">ENS29_16315</name>
</gene>
<proteinExistence type="inferred from homology"/>
<dbReference type="GO" id="GO:0070284">
    <property type="term" value="F:phosphomethylpyrimidine synthase activity"/>
    <property type="evidence" value="ECO:0007669"/>
    <property type="project" value="UniProtKB-EC"/>
</dbReference>
<organism evidence="13">
    <name type="scientific">Desulfatirhabdium butyrativorans</name>
    <dbReference type="NCBI Taxonomy" id="340467"/>
    <lineage>
        <taxon>Bacteria</taxon>
        <taxon>Pseudomonadati</taxon>
        <taxon>Thermodesulfobacteriota</taxon>
        <taxon>Desulfobacteria</taxon>
        <taxon>Desulfobacterales</taxon>
        <taxon>Desulfatirhabdiaceae</taxon>
        <taxon>Desulfatirhabdium</taxon>
    </lineage>
</organism>
<dbReference type="InterPro" id="IPR002817">
    <property type="entry name" value="ThiC/BzaA/B"/>
</dbReference>
<comment type="cofactor">
    <cofactor evidence="1">
        <name>[4Fe-4S] cluster</name>
        <dbReference type="ChEBI" id="CHEBI:49883"/>
    </cofactor>
</comment>
<evidence type="ECO:0000256" key="6">
    <source>
        <dbReference type="ARBA" id="ARBA00022833"/>
    </source>
</evidence>
<dbReference type="GO" id="GO:0009228">
    <property type="term" value="P:thiamine biosynthetic process"/>
    <property type="evidence" value="ECO:0007669"/>
    <property type="project" value="UniProtKB-UniRule"/>
</dbReference>
<sequence length="419" mass="45873">MGTIVEALHQGNIDEAWQGVAKAEGIDHKELVEGIGSGHIVVPRNNRHRISPVAIGKGLRVKINANVGTSPDHCDPSVEIQKVETALRFGADTVMDLSIAGNVSDLRRRILDAFDVPLGTVPIYEAVIGVDSSDRLDGNRFIRVMSNQAEEGVDFMTIHAGLLRRHLPFVEKRVTGIVSRGGAIIAQWMKQHNKENFLYERFDDILEIAKAYDITLSLGDGLRPGSTADANDQAQFGELEVIGKLVARCRAAGVQVMVEGPGHVPMHAIEENIRLEKACCDGAPFYVLGPLVIDRAAGWDHITGAIGAAMAGMFGADFLCVVTPAEHLRLPGVKDVYEGVMAFRIAAAAADLARRRSVETDANLAMSKARKAFDWKRQQEVSLDPEKFDRYLERVTESCDPSDIRHPCTMCGEWCAMKR</sequence>
<dbReference type="Gene3D" id="3.20.20.540">
    <property type="entry name" value="Radical SAM ThiC family, central domain"/>
    <property type="match status" value="1"/>
</dbReference>
<evidence type="ECO:0000256" key="1">
    <source>
        <dbReference type="ARBA" id="ARBA00001966"/>
    </source>
</evidence>
<dbReference type="GO" id="GO:0046872">
    <property type="term" value="F:metal ion binding"/>
    <property type="evidence" value="ECO:0007669"/>
    <property type="project" value="UniProtKB-KW"/>
</dbReference>
<dbReference type="NCBIfam" id="NF009895">
    <property type="entry name" value="PRK13352.1"/>
    <property type="match status" value="1"/>
</dbReference>
<evidence type="ECO:0000313" key="13">
    <source>
        <dbReference type="EMBL" id="HGU34389.1"/>
    </source>
</evidence>
<dbReference type="PANTHER" id="PTHR30557:SF1">
    <property type="entry name" value="PHOSPHOMETHYLPYRIMIDINE SYNTHASE, CHLOROPLASTIC"/>
    <property type="match status" value="1"/>
</dbReference>
<dbReference type="NCBIfam" id="TIGR00190">
    <property type="entry name" value="thiC"/>
    <property type="match status" value="1"/>
</dbReference>
<reference evidence="13" key="1">
    <citation type="journal article" date="2020" name="mSystems">
        <title>Genome- and Community-Level Interaction Insights into Carbon Utilization and Element Cycling Functions of Hydrothermarchaeota in Hydrothermal Sediment.</title>
        <authorList>
            <person name="Zhou Z."/>
            <person name="Liu Y."/>
            <person name="Xu W."/>
            <person name="Pan J."/>
            <person name="Luo Z.H."/>
            <person name="Li M."/>
        </authorList>
    </citation>
    <scope>NUCLEOTIDE SEQUENCE [LARGE SCALE GENOMIC DNA]</scope>
    <source>
        <strain evidence="13">SpSt-477</strain>
    </source>
</reference>
<evidence type="ECO:0000256" key="9">
    <source>
        <dbReference type="ARBA" id="ARBA00023239"/>
    </source>
</evidence>
<keyword evidence="8" id="KW-0411">Iron-sulfur</keyword>
<keyword evidence="9" id="KW-0456">Lyase</keyword>
<dbReference type="Gene3D" id="6.10.250.620">
    <property type="match status" value="1"/>
</dbReference>
<evidence type="ECO:0000256" key="12">
    <source>
        <dbReference type="NCBIfam" id="TIGR00190"/>
    </source>
</evidence>